<keyword evidence="3" id="KW-1185">Reference proteome</keyword>
<dbReference type="Proteomes" id="UP001266305">
    <property type="component" value="Unassembled WGS sequence"/>
</dbReference>
<evidence type="ECO:0000313" key="2">
    <source>
        <dbReference type="EMBL" id="KAK2117635.1"/>
    </source>
</evidence>
<proteinExistence type="predicted"/>
<sequence>SKSLQLDIIPASIPGSEVKLRDAAHELNEEKRKSARRKEFIMAELIQTEKAYVRDLRECMD</sequence>
<dbReference type="InterPro" id="IPR000219">
    <property type="entry name" value="DH_dom"/>
</dbReference>
<reference evidence="2 3" key="1">
    <citation type="submission" date="2023-05" db="EMBL/GenBank/DDBJ databases">
        <title>B98-5 Cell Line De Novo Hybrid Assembly: An Optical Mapping Approach.</title>
        <authorList>
            <person name="Kananen K."/>
            <person name="Auerbach J.A."/>
            <person name="Kautto E."/>
            <person name="Blachly J.S."/>
        </authorList>
    </citation>
    <scope>NUCLEOTIDE SEQUENCE [LARGE SCALE GENOMIC DNA]</scope>
    <source>
        <strain evidence="2">B95-8</strain>
        <tissue evidence="2">Cell line</tissue>
    </source>
</reference>
<name>A0ABQ9W7P3_SAGOE</name>
<dbReference type="PROSITE" id="PS50010">
    <property type="entry name" value="DH_2"/>
    <property type="match status" value="1"/>
</dbReference>
<feature type="non-terminal residue" evidence="2">
    <location>
        <position position="61"/>
    </location>
</feature>
<feature type="non-terminal residue" evidence="2">
    <location>
        <position position="1"/>
    </location>
</feature>
<evidence type="ECO:0000313" key="3">
    <source>
        <dbReference type="Proteomes" id="UP001266305"/>
    </source>
</evidence>
<dbReference type="SUPFAM" id="SSF48065">
    <property type="entry name" value="DBL homology domain (DH-domain)"/>
    <property type="match status" value="1"/>
</dbReference>
<protein>
    <recommendedName>
        <fullName evidence="1">DH domain-containing protein</fullName>
    </recommendedName>
</protein>
<dbReference type="InterPro" id="IPR035899">
    <property type="entry name" value="DBL_dom_sf"/>
</dbReference>
<dbReference type="EMBL" id="JASSZA010000002">
    <property type="protein sequence ID" value="KAK2117635.1"/>
    <property type="molecule type" value="Genomic_DNA"/>
</dbReference>
<organism evidence="2 3">
    <name type="scientific">Saguinus oedipus</name>
    <name type="common">Cotton-top tamarin</name>
    <name type="synonym">Oedipomidas oedipus</name>
    <dbReference type="NCBI Taxonomy" id="9490"/>
    <lineage>
        <taxon>Eukaryota</taxon>
        <taxon>Metazoa</taxon>
        <taxon>Chordata</taxon>
        <taxon>Craniata</taxon>
        <taxon>Vertebrata</taxon>
        <taxon>Euteleostomi</taxon>
        <taxon>Mammalia</taxon>
        <taxon>Eutheria</taxon>
        <taxon>Euarchontoglires</taxon>
        <taxon>Primates</taxon>
        <taxon>Haplorrhini</taxon>
        <taxon>Platyrrhini</taxon>
        <taxon>Cebidae</taxon>
        <taxon>Callitrichinae</taxon>
        <taxon>Saguinus</taxon>
    </lineage>
</organism>
<evidence type="ECO:0000259" key="1">
    <source>
        <dbReference type="PROSITE" id="PS50010"/>
    </source>
</evidence>
<gene>
    <name evidence="2" type="ORF">P7K49_004521</name>
</gene>
<feature type="domain" description="DH" evidence="1">
    <location>
        <begin position="37"/>
        <end position="61"/>
    </location>
</feature>
<comment type="caution">
    <text evidence="2">The sequence shown here is derived from an EMBL/GenBank/DDBJ whole genome shotgun (WGS) entry which is preliminary data.</text>
</comment>
<accession>A0ABQ9W7P3</accession>
<dbReference type="Gene3D" id="1.20.900.10">
    <property type="entry name" value="Dbl homology (DH) domain"/>
    <property type="match status" value="1"/>
</dbReference>